<evidence type="ECO:0000256" key="1">
    <source>
        <dbReference type="ARBA" id="ARBA00022729"/>
    </source>
</evidence>
<dbReference type="RefSeq" id="WP_075098516.1">
    <property type="nucleotide sequence ID" value="NZ_MSJL01000005.1"/>
</dbReference>
<reference evidence="6" key="1">
    <citation type="submission" date="2016-12" db="EMBL/GenBank/DDBJ databases">
        <authorList>
            <person name="Gulvik C.A."/>
        </authorList>
    </citation>
    <scope>NUCLEOTIDE SEQUENCE [LARGE SCALE GENOMIC DNA]</scope>
    <source>
        <strain evidence="6">ATCC 51725</strain>
    </source>
</reference>
<organism evidence="4 6">
    <name type="scientific">Streptococcus acidominimus</name>
    <dbReference type="NCBI Taxonomy" id="1326"/>
    <lineage>
        <taxon>Bacteria</taxon>
        <taxon>Bacillati</taxon>
        <taxon>Bacillota</taxon>
        <taxon>Bacilli</taxon>
        <taxon>Lactobacillales</taxon>
        <taxon>Streptococcaceae</taxon>
        <taxon>Streptococcus</taxon>
    </lineage>
</organism>
<feature type="domain" description="DUF4352" evidence="3">
    <location>
        <begin position="87"/>
        <end position="193"/>
    </location>
</feature>
<keyword evidence="1" id="KW-0732">Signal</keyword>
<dbReference type="InterPro" id="IPR029050">
    <property type="entry name" value="Immunoprotect_excell_Ig-like"/>
</dbReference>
<protein>
    <submittedName>
        <fullName evidence="5">ATPase</fullName>
    </submittedName>
</protein>
<sequence length="201" mass="23457">MFPKECIIEDGQVYYRKKALYKQPLFWTTIAGAIVALIMGVLLFLTVLGVASSSYSDSDIYETYENTRSELFTEKEIGEEVELQMGLMLTVQSMEVDAKIDLDDPYYDQALVVKVQVENPTKKALYFDERDSFLLGTQDRYSEEFETIYSLDNRTYDSAWIKKVNPGEKVEYTLIYGVDNIPNYRFIYEENAWNLLQEQRL</sequence>
<dbReference type="Proteomes" id="UP000255213">
    <property type="component" value="Unassembled WGS sequence"/>
</dbReference>
<keyword evidence="2" id="KW-1133">Transmembrane helix</keyword>
<gene>
    <name evidence="4" type="ORF">BU200_01740</name>
    <name evidence="5" type="ORF">NCTC12957_00219</name>
</gene>
<dbReference type="EMBL" id="UHEN01000001">
    <property type="protein sequence ID" value="SUN05488.1"/>
    <property type="molecule type" value="Genomic_DNA"/>
</dbReference>
<keyword evidence="6" id="KW-1185">Reference proteome</keyword>
<dbReference type="Gene3D" id="2.60.40.1240">
    <property type="match status" value="1"/>
</dbReference>
<name>A0A1Q8EFB0_STRAI</name>
<reference evidence="5 7" key="3">
    <citation type="submission" date="2018-06" db="EMBL/GenBank/DDBJ databases">
        <authorList>
            <consortium name="Pathogen Informatics"/>
            <person name="Doyle S."/>
        </authorList>
    </citation>
    <scope>NUCLEOTIDE SEQUENCE [LARGE SCALE GENOMIC DNA]</scope>
    <source>
        <strain evidence="5 7">NCTC12957</strain>
    </source>
</reference>
<proteinExistence type="predicted"/>
<evidence type="ECO:0000259" key="3">
    <source>
        <dbReference type="Pfam" id="PF11611"/>
    </source>
</evidence>
<keyword evidence="2" id="KW-0812">Transmembrane</keyword>
<evidence type="ECO:0000313" key="6">
    <source>
        <dbReference type="Proteomes" id="UP000186437"/>
    </source>
</evidence>
<evidence type="ECO:0000313" key="4">
    <source>
        <dbReference type="EMBL" id="OLF50478.1"/>
    </source>
</evidence>
<evidence type="ECO:0000256" key="2">
    <source>
        <dbReference type="SAM" id="Phobius"/>
    </source>
</evidence>
<dbReference type="EMBL" id="MSJL01000005">
    <property type="protein sequence ID" value="OLF50478.1"/>
    <property type="molecule type" value="Genomic_DNA"/>
</dbReference>
<dbReference type="Pfam" id="PF11611">
    <property type="entry name" value="DUF4352"/>
    <property type="match status" value="1"/>
</dbReference>
<dbReference type="OrthoDB" id="2237401at2"/>
<keyword evidence="2" id="KW-0472">Membrane</keyword>
<evidence type="ECO:0000313" key="5">
    <source>
        <dbReference type="EMBL" id="SUN05488.1"/>
    </source>
</evidence>
<feature type="transmembrane region" description="Helical" evidence="2">
    <location>
        <begin position="25"/>
        <end position="51"/>
    </location>
</feature>
<dbReference type="InterPro" id="IPR029051">
    <property type="entry name" value="DUF4352"/>
</dbReference>
<dbReference type="Proteomes" id="UP000186437">
    <property type="component" value="Unassembled WGS sequence"/>
</dbReference>
<accession>A0A1Q8EFB0</accession>
<reference evidence="4" key="2">
    <citation type="submission" date="2016-12" db="EMBL/GenBank/DDBJ databases">
        <authorList>
            <person name="Song W.-J."/>
            <person name="Kurnit D.M."/>
        </authorList>
    </citation>
    <scope>NUCLEOTIDE SEQUENCE [LARGE SCALE GENOMIC DNA]</scope>
    <source>
        <strain evidence="4">ATCC 51725</strain>
    </source>
</reference>
<evidence type="ECO:0000313" key="7">
    <source>
        <dbReference type="Proteomes" id="UP000255213"/>
    </source>
</evidence>
<dbReference type="AlphaFoldDB" id="A0A1Q8EFB0"/>